<dbReference type="Proteomes" id="UP000636709">
    <property type="component" value="Unassembled WGS sequence"/>
</dbReference>
<dbReference type="InterPro" id="IPR015915">
    <property type="entry name" value="Kelch-typ_b-propeller"/>
</dbReference>
<dbReference type="InterPro" id="IPR036047">
    <property type="entry name" value="F-box-like_dom_sf"/>
</dbReference>
<dbReference type="GO" id="GO:0005829">
    <property type="term" value="C:cytosol"/>
    <property type="evidence" value="ECO:0007669"/>
    <property type="project" value="TreeGrafter"/>
</dbReference>
<name>A0A835DX72_9POAL</name>
<dbReference type="Gene3D" id="1.20.1280.50">
    <property type="match status" value="1"/>
</dbReference>
<dbReference type="AlphaFoldDB" id="A0A835DX72"/>
<evidence type="ECO:0000313" key="3">
    <source>
        <dbReference type="Proteomes" id="UP000636709"/>
    </source>
</evidence>
<dbReference type="CDD" id="cd22152">
    <property type="entry name" value="F-box_AtAFR-like"/>
    <property type="match status" value="1"/>
</dbReference>
<evidence type="ECO:0000259" key="1">
    <source>
        <dbReference type="SMART" id="SM00256"/>
    </source>
</evidence>
<dbReference type="OrthoDB" id="191037at2759"/>
<feature type="domain" description="F-box" evidence="1">
    <location>
        <begin position="48"/>
        <end position="88"/>
    </location>
</feature>
<dbReference type="SUPFAM" id="SSF117281">
    <property type="entry name" value="Kelch motif"/>
    <property type="match status" value="1"/>
</dbReference>
<comment type="caution">
    <text evidence="2">The sequence shown here is derived from an EMBL/GenBank/DDBJ whole genome shotgun (WGS) entry which is preliminary data.</text>
</comment>
<dbReference type="Pfam" id="PF01344">
    <property type="entry name" value="Kelch_1"/>
    <property type="match status" value="1"/>
</dbReference>
<organism evidence="2 3">
    <name type="scientific">Digitaria exilis</name>
    <dbReference type="NCBI Taxonomy" id="1010633"/>
    <lineage>
        <taxon>Eukaryota</taxon>
        <taxon>Viridiplantae</taxon>
        <taxon>Streptophyta</taxon>
        <taxon>Embryophyta</taxon>
        <taxon>Tracheophyta</taxon>
        <taxon>Spermatophyta</taxon>
        <taxon>Magnoliopsida</taxon>
        <taxon>Liliopsida</taxon>
        <taxon>Poales</taxon>
        <taxon>Poaceae</taxon>
        <taxon>PACMAD clade</taxon>
        <taxon>Panicoideae</taxon>
        <taxon>Panicodae</taxon>
        <taxon>Paniceae</taxon>
        <taxon>Anthephorinae</taxon>
        <taxon>Digitaria</taxon>
    </lineage>
</organism>
<dbReference type="SMART" id="SM00612">
    <property type="entry name" value="Kelch"/>
    <property type="match status" value="2"/>
</dbReference>
<dbReference type="InterPro" id="IPR044595">
    <property type="entry name" value="KMD1-4"/>
</dbReference>
<dbReference type="InterPro" id="IPR006652">
    <property type="entry name" value="Kelch_1"/>
</dbReference>
<dbReference type="Pfam" id="PF00646">
    <property type="entry name" value="F-box"/>
    <property type="match status" value="1"/>
</dbReference>
<dbReference type="EMBL" id="JACEFO010002629">
    <property type="protein sequence ID" value="KAF8653116.1"/>
    <property type="molecule type" value="Genomic_DNA"/>
</dbReference>
<dbReference type="Gene3D" id="2.120.10.80">
    <property type="entry name" value="Kelch-type beta propeller"/>
    <property type="match status" value="1"/>
</dbReference>
<dbReference type="PANTHER" id="PTHR46407">
    <property type="entry name" value="OS02G0208700 PROTEIN"/>
    <property type="match status" value="1"/>
</dbReference>
<dbReference type="PANTHER" id="PTHR46407:SF21">
    <property type="entry name" value="F-BOX_KELCH-REPEAT PROTEIN SKIP20"/>
    <property type="match status" value="1"/>
</dbReference>
<sequence length="418" mass="43680">MGAVKQEVEGVRTATQPARHCYDSNPNKQERAMAMGAGEEMGDLIPGLPDDVAMECLVRVPSHSHRRMRRVCCRWRGAVASPEFRRRRGAAGASEDVAFLVQAFPAPGDGKGSTTTAECALTAANLTTGELRRVKQGNNNNPAAEAASWWGPVPLFAQCAAAGDDGRHVAVVGGWDPDTLRPTTGVRVLDVLAGTWRRGRPMPDSRSFFGCAAGGDGNVYIAGGHDESKNALRSACAYAVDADAWRALPDMAQERDEPQLVAVPGGGGGVLAASGYSTEAQGAFKRTAERYATGEGAWADEGDVVVPDDATAETTCLASVGGKVWAVRAGKGGVREWDGAAARAWREVADGPPGMEACVKAAGVGDAVFVFRTVAGEAEGEGRKYSAWVMEASGGPWKRVPVPSGFGGFVYSAAAVRV</sequence>
<keyword evidence="3" id="KW-1185">Reference proteome</keyword>
<dbReference type="InterPro" id="IPR001810">
    <property type="entry name" value="F-box_dom"/>
</dbReference>
<accession>A0A835DX72</accession>
<proteinExistence type="predicted"/>
<reference evidence="2" key="1">
    <citation type="submission" date="2020-07" db="EMBL/GenBank/DDBJ databases">
        <title>Genome sequence and genetic diversity analysis of an under-domesticated orphan crop, white fonio (Digitaria exilis).</title>
        <authorList>
            <person name="Bennetzen J.L."/>
            <person name="Chen S."/>
            <person name="Ma X."/>
            <person name="Wang X."/>
            <person name="Yssel A.E.J."/>
            <person name="Chaluvadi S.R."/>
            <person name="Johnson M."/>
            <person name="Gangashetty P."/>
            <person name="Hamidou F."/>
            <person name="Sanogo M.D."/>
            <person name="Zwaenepoel A."/>
            <person name="Wallace J."/>
            <person name="Van De Peer Y."/>
            <person name="Van Deynze A."/>
        </authorList>
    </citation>
    <scope>NUCLEOTIDE SEQUENCE</scope>
    <source>
        <tissue evidence="2">Leaves</tissue>
    </source>
</reference>
<gene>
    <name evidence="2" type="ORF">HU200_062559</name>
</gene>
<dbReference type="SMART" id="SM00256">
    <property type="entry name" value="FBOX"/>
    <property type="match status" value="1"/>
</dbReference>
<dbReference type="SUPFAM" id="SSF81383">
    <property type="entry name" value="F-box domain"/>
    <property type="match status" value="1"/>
</dbReference>
<protein>
    <recommendedName>
        <fullName evidence="1">F-box domain-containing protein</fullName>
    </recommendedName>
</protein>
<dbReference type="GO" id="GO:2000762">
    <property type="term" value="P:regulation of phenylpropanoid metabolic process"/>
    <property type="evidence" value="ECO:0007669"/>
    <property type="project" value="InterPro"/>
</dbReference>
<evidence type="ECO:0000313" key="2">
    <source>
        <dbReference type="EMBL" id="KAF8653116.1"/>
    </source>
</evidence>
<dbReference type="GO" id="GO:0080037">
    <property type="term" value="P:negative regulation of cytokinin-activated signaling pathway"/>
    <property type="evidence" value="ECO:0007669"/>
    <property type="project" value="InterPro"/>
</dbReference>